<dbReference type="PANTHER" id="PTHR12225:SF0">
    <property type="entry name" value="PROTEASOMAL UBIQUITIN RECEPTOR ADRM1"/>
    <property type="match status" value="1"/>
</dbReference>
<evidence type="ECO:0000256" key="4">
    <source>
        <dbReference type="ARBA" id="ARBA00022942"/>
    </source>
</evidence>
<keyword evidence="3" id="KW-0963">Cytoplasm</keyword>
<dbReference type="GO" id="GO:0008541">
    <property type="term" value="C:proteasome regulatory particle, lid subcomplex"/>
    <property type="evidence" value="ECO:0007669"/>
    <property type="project" value="TreeGrafter"/>
</dbReference>
<proteinExistence type="predicted"/>
<organism evidence="9 10">
    <name type="scientific">Tuber aestivum</name>
    <name type="common">summer truffle</name>
    <dbReference type="NCBI Taxonomy" id="59557"/>
    <lineage>
        <taxon>Eukaryota</taxon>
        <taxon>Fungi</taxon>
        <taxon>Dikarya</taxon>
        <taxon>Ascomycota</taxon>
        <taxon>Pezizomycotina</taxon>
        <taxon>Pezizomycetes</taxon>
        <taxon>Pezizales</taxon>
        <taxon>Tuberaceae</taxon>
        <taxon>Tuber</taxon>
    </lineage>
</organism>
<dbReference type="InterPro" id="IPR038108">
    <property type="entry name" value="RPN13_DEUBAD_sf"/>
</dbReference>
<evidence type="ECO:0000256" key="3">
    <source>
        <dbReference type="ARBA" id="ARBA00022490"/>
    </source>
</evidence>
<dbReference type="PROSITE" id="PS51917">
    <property type="entry name" value="PRU"/>
    <property type="match status" value="1"/>
</dbReference>
<feature type="domain" description="Pru" evidence="8">
    <location>
        <begin position="2"/>
        <end position="126"/>
    </location>
</feature>
<dbReference type="PANTHER" id="PTHR12225">
    <property type="entry name" value="ADHESION REGULATING MOLECULE 1 110 KDA CELL MEMBRANE GLYCOPROTEIN"/>
    <property type="match status" value="1"/>
</dbReference>
<evidence type="ECO:0000256" key="6">
    <source>
        <dbReference type="SAM" id="MobiDB-lite"/>
    </source>
</evidence>
<dbReference type="InterPro" id="IPR038633">
    <property type="entry name" value="Rpn13/ADRM1_Pru_sf"/>
</dbReference>
<comment type="subcellular location">
    <subcellularLocation>
        <location evidence="2">Cytoplasm</location>
    </subcellularLocation>
    <subcellularLocation>
        <location evidence="1">Nucleus</location>
    </subcellularLocation>
</comment>
<evidence type="ECO:0000313" key="9">
    <source>
        <dbReference type="EMBL" id="CUS06730.1"/>
    </source>
</evidence>
<dbReference type="InterPro" id="IPR006773">
    <property type="entry name" value="Rpn13/ADRM1"/>
</dbReference>
<dbReference type="InterPro" id="IPR032368">
    <property type="entry name" value="RPN13_DEUBAD"/>
</dbReference>
<evidence type="ECO:0000259" key="8">
    <source>
        <dbReference type="PROSITE" id="PS51917"/>
    </source>
</evidence>
<dbReference type="Gene3D" id="2.30.29.70">
    <property type="entry name" value="Proteasomal ubiquitin receptor Rpn13/ADRM1"/>
    <property type="match status" value="1"/>
</dbReference>
<name>A0A292PJQ4_9PEZI</name>
<feature type="domain" description="DEUBAD" evidence="7">
    <location>
        <begin position="194"/>
        <end position="314"/>
    </location>
</feature>
<dbReference type="GO" id="GO:0061133">
    <property type="term" value="F:endopeptidase activator activity"/>
    <property type="evidence" value="ECO:0007669"/>
    <property type="project" value="TreeGrafter"/>
</dbReference>
<evidence type="ECO:0000256" key="5">
    <source>
        <dbReference type="ARBA" id="ARBA00023242"/>
    </source>
</evidence>
<keyword evidence="4" id="KW-0647">Proteasome</keyword>
<dbReference type="Gene3D" id="1.10.2020.20">
    <property type="match status" value="1"/>
</dbReference>
<dbReference type="GO" id="GO:0005634">
    <property type="term" value="C:nucleus"/>
    <property type="evidence" value="ECO:0007669"/>
    <property type="project" value="UniProtKB-SubCell"/>
</dbReference>
<dbReference type="AlphaFoldDB" id="A0A292PJQ4"/>
<gene>
    <name evidence="9" type="ORF">GSTUAT00009187001</name>
</gene>
<reference evidence="9" key="1">
    <citation type="submission" date="2015-10" db="EMBL/GenBank/DDBJ databases">
        <authorList>
            <person name="Regsiter A."/>
            <person name="william w."/>
        </authorList>
    </citation>
    <scope>NUCLEOTIDE SEQUENCE</scope>
    <source>
        <strain evidence="9">Montdore</strain>
    </source>
</reference>
<sequence length="319" mass="34135">MAAVAPVISIKAGKCAQNGTNIVSQAEPGLLYLYHNPEDDLLHFCWKPRGAVEPTAEDDLIIIPGDARIIKYTGCTTGRVMVLKFSSSSQRHFFWLQSKAESSEPGHWSARDDGWIHRINVALQGPQDDDEEMGDIGLGSEEVEEEGSASRRGGADGGRAPTSQSQNQSDFLQNLISQIQLPGAAGGGGSGSGYQQQDPMISLHDLLPSAVTTSLLAVMTPGAVDDLISNLPQGIVPRNATPTQKKEVIRKVLHSPQFSQSLVGLSVALRDGGLRGISDSLGVRLAPGEEGTGRDQVAIFVEAVKKEEEKKEDNNMDID</sequence>
<dbReference type="Pfam" id="PF16550">
    <property type="entry name" value="RPN13_C"/>
    <property type="match status" value="1"/>
</dbReference>
<dbReference type="GO" id="GO:0005737">
    <property type="term" value="C:cytoplasm"/>
    <property type="evidence" value="ECO:0007669"/>
    <property type="project" value="UniProtKB-SubCell"/>
</dbReference>
<dbReference type="InterPro" id="IPR044868">
    <property type="entry name" value="Rpn13/ADRM1_Pru"/>
</dbReference>
<dbReference type="Pfam" id="PF04683">
    <property type="entry name" value="Rpn13_ADRM1_Pru"/>
    <property type="match status" value="1"/>
</dbReference>
<dbReference type="PROSITE" id="PS51916">
    <property type="entry name" value="DEUBAD"/>
    <property type="match status" value="1"/>
</dbReference>
<keyword evidence="10" id="KW-1185">Reference proteome</keyword>
<evidence type="ECO:0000259" key="7">
    <source>
        <dbReference type="PROSITE" id="PS51916"/>
    </source>
</evidence>
<evidence type="ECO:0000256" key="2">
    <source>
        <dbReference type="ARBA" id="ARBA00004496"/>
    </source>
</evidence>
<dbReference type="GO" id="GO:0070628">
    <property type="term" value="F:proteasome binding"/>
    <property type="evidence" value="ECO:0007669"/>
    <property type="project" value="TreeGrafter"/>
</dbReference>
<protein>
    <submittedName>
        <fullName evidence="9">Uncharacterized protein</fullName>
    </submittedName>
</protein>
<dbReference type="Proteomes" id="UP001412239">
    <property type="component" value="Unassembled WGS sequence"/>
</dbReference>
<keyword evidence="5" id="KW-0539">Nucleus</keyword>
<feature type="region of interest" description="Disordered" evidence="6">
    <location>
        <begin position="141"/>
        <end position="167"/>
    </location>
</feature>
<dbReference type="EMBL" id="LN891398">
    <property type="protein sequence ID" value="CUS06730.1"/>
    <property type="molecule type" value="Genomic_DNA"/>
</dbReference>
<accession>A0A292PJQ4</accession>
<evidence type="ECO:0000256" key="1">
    <source>
        <dbReference type="ARBA" id="ARBA00004123"/>
    </source>
</evidence>
<dbReference type="InterPro" id="IPR044867">
    <property type="entry name" value="DEUBAD_dom"/>
</dbReference>
<evidence type="ECO:0000313" key="10">
    <source>
        <dbReference type="Proteomes" id="UP001412239"/>
    </source>
</evidence>